<dbReference type="PROSITE" id="PS00715">
    <property type="entry name" value="SIGMA70_1"/>
    <property type="match status" value="1"/>
</dbReference>
<feature type="domain" description="RNA polymerase sigma-70" evidence="1">
    <location>
        <begin position="6"/>
        <end position="19"/>
    </location>
</feature>
<dbReference type="InterPro" id="IPR050813">
    <property type="entry name" value="Sigma-70_Factor"/>
</dbReference>
<dbReference type="GO" id="GO:0006352">
    <property type="term" value="P:DNA-templated transcription initiation"/>
    <property type="evidence" value="ECO:0007669"/>
    <property type="project" value="InterPro"/>
</dbReference>
<dbReference type="EMBL" id="WKQM01000026">
    <property type="protein sequence ID" value="MSC52468.1"/>
    <property type="molecule type" value="Genomic_DNA"/>
</dbReference>
<organism evidence="2 3">
    <name type="scientific">Faecalibacterium prausnitzii</name>
    <dbReference type="NCBI Taxonomy" id="853"/>
    <lineage>
        <taxon>Bacteria</taxon>
        <taxon>Bacillati</taxon>
        <taxon>Bacillota</taxon>
        <taxon>Clostridia</taxon>
        <taxon>Eubacteriales</taxon>
        <taxon>Oscillospiraceae</taxon>
        <taxon>Faecalibacterium</taxon>
    </lineage>
</organism>
<dbReference type="InterPro" id="IPR007627">
    <property type="entry name" value="RNA_pol_sigma70_r2"/>
</dbReference>
<comment type="caution">
    <text evidence="2">The sequence shown here is derived from an EMBL/GenBank/DDBJ whole genome shotgun (WGS) entry which is preliminary data.</text>
</comment>
<name>A0A844DLB8_9FIRM</name>
<dbReference type="InterPro" id="IPR000943">
    <property type="entry name" value="RNA_pol_sigma70"/>
</dbReference>
<sequence>PGDQEDLVSIGTIGLMKAVDTFDATCKARFSTYASRCIENAILSPAHFGMEKRIHLFHAMTHLRQNGFFGAERAVPFFCFRGCHVRVVV</sequence>
<dbReference type="Pfam" id="PF04542">
    <property type="entry name" value="Sigma70_r2"/>
    <property type="match status" value="1"/>
</dbReference>
<gene>
    <name evidence="2" type="ORF">GKE10_11270</name>
</gene>
<evidence type="ECO:0000313" key="3">
    <source>
        <dbReference type="Proteomes" id="UP000462091"/>
    </source>
</evidence>
<dbReference type="GO" id="GO:0003700">
    <property type="term" value="F:DNA-binding transcription factor activity"/>
    <property type="evidence" value="ECO:0007669"/>
    <property type="project" value="InterPro"/>
</dbReference>
<dbReference type="AlphaFoldDB" id="A0A844DLB8"/>
<dbReference type="PANTHER" id="PTHR30376">
    <property type="entry name" value="SIGMA FACTOR RPOH HEAT SHOCK RELATED"/>
    <property type="match status" value="1"/>
</dbReference>
<reference evidence="2 3" key="1">
    <citation type="journal article" date="2019" name="Nat. Med.">
        <title>A library of human gut bacterial isolates paired with longitudinal multiomics data enables mechanistic microbiome research.</title>
        <authorList>
            <person name="Poyet M."/>
            <person name="Groussin M."/>
            <person name="Gibbons S.M."/>
            <person name="Avila-Pacheco J."/>
            <person name="Jiang X."/>
            <person name="Kearney S.M."/>
            <person name="Perrotta A.R."/>
            <person name="Berdy B."/>
            <person name="Zhao S."/>
            <person name="Lieberman T.D."/>
            <person name="Swanson P.K."/>
            <person name="Smith M."/>
            <person name="Roesemann S."/>
            <person name="Alexander J.E."/>
            <person name="Rich S.A."/>
            <person name="Livny J."/>
            <person name="Vlamakis H."/>
            <person name="Clish C."/>
            <person name="Bullock K."/>
            <person name="Deik A."/>
            <person name="Scott J."/>
            <person name="Pierce K.A."/>
            <person name="Xavier R.J."/>
            <person name="Alm E.J."/>
        </authorList>
    </citation>
    <scope>NUCLEOTIDE SEQUENCE [LARGE SCALE GENOMIC DNA]</scope>
    <source>
        <strain evidence="2 3">BIOML-B1</strain>
    </source>
</reference>
<dbReference type="InterPro" id="IPR013325">
    <property type="entry name" value="RNA_pol_sigma_r2"/>
</dbReference>
<protein>
    <submittedName>
        <fullName evidence="2">RNA polymerase subunit sigma</fullName>
    </submittedName>
</protein>
<proteinExistence type="predicted"/>
<dbReference type="PANTHER" id="PTHR30376:SF3">
    <property type="entry name" value="RNA POLYMERASE SIGMA FACTOR RPOH"/>
    <property type="match status" value="1"/>
</dbReference>
<evidence type="ECO:0000259" key="1">
    <source>
        <dbReference type="PROSITE" id="PS00715"/>
    </source>
</evidence>
<feature type="non-terminal residue" evidence="2">
    <location>
        <position position="1"/>
    </location>
</feature>
<dbReference type="SUPFAM" id="SSF88946">
    <property type="entry name" value="Sigma2 domain of RNA polymerase sigma factors"/>
    <property type="match status" value="1"/>
</dbReference>
<accession>A0A844DLB8</accession>
<dbReference type="Proteomes" id="UP000462091">
    <property type="component" value="Unassembled WGS sequence"/>
</dbReference>
<dbReference type="Gene3D" id="1.10.1740.10">
    <property type="match status" value="1"/>
</dbReference>
<evidence type="ECO:0000313" key="2">
    <source>
        <dbReference type="EMBL" id="MSC52468.1"/>
    </source>
</evidence>
<dbReference type="RefSeq" id="WP_279237401.1">
    <property type="nucleotide sequence ID" value="NZ_WKQM01000026.1"/>
</dbReference>